<organism evidence="6 7">
    <name type="scientific">Novosphingobium pentaromativorans US6-1</name>
    <dbReference type="NCBI Taxonomy" id="1088721"/>
    <lineage>
        <taxon>Bacteria</taxon>
        <taxon>Pseudomonadati</taxon>
        <taxon>Pseudomonadota</taxon>
        <taxon>Alphaproteobacteria</taxon>
        <taxon>Sphingomonadales</taxon>
        <taxon>Sphingomonadaceae</taxon>
        <taxon>Novosphingobium</taxon>
    </lineage>
</organism>
<comment type="subcellular location">
    <subcellularLocation>
        <location evidence="1">Peroxisome</location>
    </subcellularLocation>
</comment>
<dbReference type="SUPFAM" id="SSF51735">
    <property type="entry name" value="NAD(P)-binding Rossmann-fold domains"/>
    <property type="match status" value="1"/>
</dbReference>
<dbReference type="STRING" id="1088721.JI59_09930"/>
<dbReference type="OrthoDB" id="9810935at2"/>
<dbReference type="GO" id="GO:0016491">
    <property type="term" value="F:oxidoreductase activity"/>
    <property type="evidence" value="ECO:0007669"/>
    <property type="project" value="UniProtKB-KW"/>
</dbReference>
<comment type="similarity">
    <text evidence="2">Belongs to the short-chain dehydrogenases/reductases (SDR) family.</text>
</comment>
<dbReference type="AlphaFoldDB" id="G6ECG0"/>
<dbReference type="KEGG" id="npn:JI59_09930"/>
<dbReference type="PANTHER" id="PTHR42808">
    <property type="entry name" value="HYDROXYSTEROID DEHYDROGENASE-LIKE PROTEIN 2"/>
    <property type="match status" value="1"/>
</dbReference>
<dbReference type="Pfam" id="PF00106">
    <property type="entry name" value="adh_short"/>
    <property type="match status" value="1"/>
</dbReference>
<dbReference type="InterPro" id="IPR051935">
    <property type="entry name" value="HSDL2"/>
</dbReference>
<evidence type="ECO:0000256" key="1">
    <source>
        <dbReference type="ARBA" id="ARBA00004275"/>
    </source>
</evidence>
<keyword evidence="3" id="KW-0521">NADP</keyword>
<dbReference type="InterPro" id="IPR036291">
    <property type="entry name" value="NAD(P)-bd_dom_sf"/>
</dbReference>
<dbReference type="EMBL" id="AGFM01000028">
    <property type="protein sequence ID" value="EHJ61095.1"/>
    <property type="molecule type" value="Genomic_DNA"/>
</dbReference>
<evidence type="ECO:0000256" key="2">
    <source>
        <dbReference type="ARBA" id="ARBA00006484"/>
    </source>
</evidence>
<proteinExistence type="inferred from homology"/>
<gene>
    <name evidence="6" type="ORF">NSU_2031</name>
</gene>
<dbReference type="Gene3D" id="3.40.50.720">
    <property type="entry name" value="NAD(P)-binding Rossmann-like Domain"/>
    <property type="match status" value="1"/>
</dbReference>
<dbReference type="eggNOG" id="COG1028">
    <property type="taxonomic scope" value="Bacteria"/>
</dbReference>
<keyword evidence="4" id="KW-0560">Oxidoreductase</keyword>
<keyword evidence="5" id="KW-0576">Peroxisome</keyword>
<dbReference type="RefSeq" id="WP_007012946.1">
    <property type="nucleotide sequence ID" value="NZ_AGFM01000028.1"/>
</dbReference>
<dbReference type="InterPro" id="IPR002347">
    <property type="entry name" value="SDR_fam"/>
</dbReference>
<keyword evidence="7" id="KW-1185">Reference proteome</keyword>
<dbReference type="FunFam" id="3.40.50.720:FF:000301">
    <property type="entry name" value="Hydroxysteroid dehydrogenase like 2"/>
    <property type="match status" value="1"/>
</dbReference>
<sequence>MSLTGKTVFISGGSRGIGLAIAKRAAADGANIVVAAKTAEPHRYLPGTIHSAAEEIEAAGGKALPLVLDVRDPDAIEAAMARAADRFGGIDIVINNASAIFKTPVEETEVKRYDLMMDVNVRGTFFTSKAAAPYLLKSGNPHVLTMAPPINLDPKWFAGHVAYTMSKYGMAMTVLGMAEEFRGAGIAFNALWPRYGIATAAIEYAAADAEALRHCRTPEIMADAAYAILNRPSRECTGNFFIDDTLLASEGVTDFSPYRIDPAVPLREGMFLIESNAPPPGA</sequence>
<comment type="caution">
    <text evidence="6">The sequence shown here is derived from an EMBL/GenBank/DDBJ whole genome shotgun (WGS) entry which is preliminary data.</text>
</comment>
<name>G6ECG0_9SPHN</name>
<dbReference type="PRINTS" id="PR00081">
    <property type="entry name" value="GDHRDH"/>
</dbReference>
<dbReference type="PANTHER" id="PTHR42808:SF3">
    <property type="entry name" value="HYDROXYSTEROID DEHYDROGENASE-LIKE PROTEIN 2"/>
    <property type="match status" value="1"/>
</dbReference>
<protein>
    <submittedName>
        <fullName evidence="6">Short chain dehydrogenase family protein</fullName>
    </submittedName>
</protein>
<evidence type="ECO:0000313" key="6">
    <source>
        <dbReference type="EMBL" id="EHJ61095.1"/>
    </source>
</evidence>
<evidence type="ECO:0000256" key="5">
    <source>
        <dbReference type="ARBA" id="ARBA00023140"/>
    </source>
</evidence>
<evidence type="ECO:0000256" key="3">
    <source>
        <dbReference type="ARBA" id="ARBA00022857"/>
    </source>
</evidence>
<evidence type="ECO:0000313" key="7">
    <source>
        <dbReference type="Proteomes" id="UP000004030"/>
    </source>
</evidence>
<evidence type="ECO:0000256" key="4">
    <source>
        <dbReference type="ARBA" id="ARBA00023002"/>
    </source>
</evidence>
<dbReference type="PATRIC" id="fig|1088721.3.peg.2010"/>
<accession>G6ECG0</accession>
<reference evidence="6 7" key="1">
    <citation type="journal article" date="2012" name="J. Bacteriol.">
        <title>Genome sequence of benzo(a)pyrene-degrading bacterium Novosphingobium pentaromativorans US6-1.</title>
        <authorList>
            <person name="Luo Y.R."/>
            <person name="Kang S.G."/>
            <person name="Kim S.J."/>
            <person name="Kim M.R."/>
            <person name="Li N."/>
            <person name="Lee J.H."/>
            <person name="Kwon K.K."/>
        </authorList>
    </citation>
    <scope>NUCLEOTIDE SEQUENCE [LARGE SCALE GENOMIC DNA]</scope>
    <source>
        <strain evidence="6 7">US6-1</strain>
    </source>
</reference>
<dbReference type="NCBIfam" id="NF006133">
    <property type="entry name" value="PRK08278.1"/>
    <property type="match status" value="1"/>
</dbReference>
<dbReference type="Proteomes" id="UP000004030">
    <property type="component" value="Unassembled WGS sequence"/>
</dbReference>